<keyword evidence="3" id="KW-0547">Nucleotide-binding</keyword>
<evidence type="ECO:0000256" key="4">
    <source>
        <dbReference type="RuleBase" id="RU004046"/>
    </source>
</evidence>
<dbReference type="Pfam" id="PF02685">
    <property type="entry name" value="Glucokinase"/>
    <property type="match status" value="1"/>
</dbReference>
<dbReference type="GO" id="GO:0005524">
    <property type="term" value="F:ATP binding"/>
    <property type="evidence" value="ECO:0007669"/>
    <property type="project" value="UniProtKB-UniRule"/>
</dbReference>
<gene>
    <name evidence="3" type="primary">glk</name>
    <name evidence="5" type="ORF">A2161_22380</name>
</gene>
<sequence>MILAGDVGGTNTRLALFNADYRDKNPVVLEKFHSQTYKSLDDIVQIFINKHKSTVEYACFGVAGPVISGHCKTPNLAWDVDASGLAALLKINSVELINDLEANAYGIDVLGSDDFSVIHKRIPEKNGNAALISAGTGLGEAGLYKENQYYNPIPSEGGHTDFAPRNKIEIDLLLYLFQKYEHVSYERIVSGPGLYNIYMFLRDTGRGGEPQWLAEQLQKNDPAAVISKSALERKNKMCEQALDIFVSIYGAEAGNVALKFKATGGIYLGGGIAPKIIQKLKEPVFYESFVNKGRMKPLLESIPVKVILNDTTALLGAAALAHRRSNK</sequence>
<evidence type="ECO:0000256" key="3">
    <source>
        <dbReference type="HAMAP-Rule" id="MF_00524"/>
    </source>
</evidence>
<dbReference type="Gene3D" id="3.30.420.40">
    <property type="match status" value="1"/>
</dbReference>
<evidence type="ECO:0000313" key="6">
    <source>
        <dbReference type="Proteomes" id="UP000179266"/>
    </source>
</evidence>
<dbReference type="GO" id="GO:0004340">
    <property type="term" value="F:glucokinase activity"/>
    <property type="evidence" value="ECO:0007669"/>
    <property type="project" value="UniProtKB-UniRule"/>
</dbReference>
<keyword evidence="2 3" id="KW-0418">Kinase</keyword>
<name>A0A1F7RYQ7_9BACT</name>
<comment type="caution">
    <text evidence="5">The sequence shown here is derived from an EMBL/GenBank/DDBJ whole genome shotgun (WGS) entry which is preliminary data.</text>
</comment>
<organism evidence="5 6">
    <name type="scientific">Candidatus Schekmanbacteria bacterium RBG_13_48_7</name>
    <dbReference type="NCBI Taxonomy" id="1817878"/>
    <lineage>
        <taxon>Bacteria</taxon>
        <taxon>Candidatus Schekmaniibacteriota</taxon>
    </lineage>
</organism>
<comment type="catalytic activity">
    <reaction evidence="3">
        <text>D-glucose + ATP = D-glucose 6-phosphate + ADP + H(+)</text>
        <dbReference type="Rhea" id="RHEA:17825"/>
        <dbReference type="ChEBI" id="CHEBI:4167"/>
        <dbReference type="ChEBI" id="CHEBI:15378"/>
        <dbReference type="ChEBI" id="CHEBI:30616"/>
        <dbReference type="ChEBI" id="CHEBI:61548"/>
        <dbReference type="ChEBI" id="CHEBI:456216"/>
        <dbReference type="EC" id="2.7.1.2"/>
    </reaction>
</comment>
<keyword evidence="3" id="KW-0963">Cytoplasm</keyword>
<dbReference type="PANTHER" id="PTHR47363">
    <property type="entry name" value="GLUCOKINASE"/>
    <property type="match status" value="1"/>
</dbReference>
<comment type="subcellular location">
    <subcellularLocation>
        <location evidence="3">Cytoplasm</location>
    </subcellularLocation>
</comment>
<keyword evidence="3" id="KW-0067">ATP-binding</keyword>
<dbReference type="EMBL" id="MGDD01000117">
    <property type="protein sequence ID" value="OGL46706.1"/>
    <property type="molecule type" value="Genomic_DNA"/>
</dbReference>
<proteinExistence type="inferred from homology"/>
<feature type="binding site" evidence="3">
    <location>
        <begin position="5"/>
        <end position="10"/>
    </location>
    <ligand>
        <name>ATP</name>
        <dbReference type="ChEBI" id="CHEBI:30616"/>
    </ligand>
</feature>
<dbReference type="EC" id="2.7.1.2" evidence="3"/>
<dbReference type="GO" id="GO:0005536">
    <property type="term" value="F:D-glucose binding"/>
    <property type="evidence" value="ECO:0007669"/>
    <property type="project" value="InterPro"/>
</dbReference>
<dbReference type="InterPro" id="IPR003836">
    <property type="entry name" value="Glucokinase"/>
</dbReference>
<keyword evidence="1 3" id="KW-0808">Transferase</keyword>
<evidence type="ECO:0000256" key="1">
    <source>
        <dbReference type="ARBA" id="ARBA00022679"/>
    </source>
</evidence>
<evidence type="ECO:0000256" key="2">
    <source>
        <dbReference type="ARBA" id="ARBA00022777"/>
    </source>
</evidence>
<protein>
    <recommendedName>
        <fullName evidence="3">Glucokinase</fullName>
        <ecNumber evidence="3">2.7.1.2</ecNumber>
    </recommendedName>
    <alternativeName>
        <fullName evidence="3">Glucose kinase</fullName>
    </alternativeName>
</protein>
<dbReference type="SUPFAM" id="SSF53067">
    <property type="entry name" value="Actin-like ATPase domain"/>
    <property type="match status" value="1"/>
</dbReference>
<dbReference type="AlphaFoldDB" id="A0A1F7RYQ7"/>
<reference evidence="5 6" key="1">
    <citation type="journal article" date="2016" name="Nat. Commun.">
        <title>Thousands of microbial genomes shed light on interconnected biogeochemical processes in an aquifer system.</title>
        <authorList>
            <person name="Anantharaman K."/>
            <person name="Brown C.T."/>
            <person name="Hug L.A."/>
            <person name="Sharon I."/>
            <person name="Castelle C.J."/>
            <person name="Probst A.J."/>
            <person name="Thomas B.C."/>
            <person name="Singh A."/>
            <person name="Wilkins M.J."/>
            <person name="Karaoz U."/>
            <person name="Brodie E.L."/>
            <person name="Williams K.H."/>
            <person name="Hubbard S.S."/>
            <person name="Banfield J.F."/>
        </authorList>
    </citation>
    <scope>NUCLEOTIDE SEQUENCE [LARGE SCALE GENOMIC DNA]</scope>
</reference>
<dbReference type="InterPro" id="IPR043129">
    <property type="entry name" value="ATPase_NBD"/>
</dbReference>
<dbReference type="Proteomes" id="UP000179266">
    <property type="component" value="Unassembled WGS sequence"/>
</dbReference>
<dbReference type="Gene3D" id="3.40.367.20">
    <property type="match status" value="1"/>
</dbReference>
<dbReference type="NCBIfam" id="TIGR00749">
    <property type="entry name" value="glk"/>
    <property type="match status" value="1"/>
</dbReference>
<dbReference type="GO" id="GO:0006096">
    <property type="term" value="P:glycolytic process"/>
    <property type="evidence" value="ECO:0007669"/>
    <property type="project" value="UniProtKB-UniRule"/>
</dbReference>
<dbReference type="CDD" id="cd24008">
    <property type="entry name" value="ASKHA_NBD_GLK"/>
    <property type="match status" value="1"/>
</dbReference>
<dbReference type="GO" id="GO:0005737">
    <property type="term" value="C:cytoplasm"/>
    <property type="evidence" value="ECO:0007669"/>
    <property type="project" value="UniProtKB-SubCell"/>
</dbReference>
<evidence type="ECO:0000313" key="5">
    <source>
        <dbReference type="EMBL" id="OGL46706.1"/>
    </source>
</evidence>
<comment type="similarity">
    <text evidence="3 4">Belongs to the bacterial glucokinase family.</text>
</comment>
<accession>A0A1F7RYQ7</accession>
<dbReference type="PANTHER" id="PTHR47363:SF1">
    <property type="entry name" value="GLUCOKINASE"/>
    <property type="match status" value="1"/>
</dbReference>
<keyword evidence="3" id="KW-0324">Glycolysis</keyword>
<dbReference type="HAMAP" id="MF_00524">
    <property type="entry name" value="Glucokinase"/>
    <property type="match status" value="1"/>
</dbReference>